<dbReference type="RefSeq" id="WP_095043230.1">
    <property type="nucleotide sequence ID" value="NZ_LN890655.1"/>
</dbReference>
<dbReference type="PROSITE" id="PS51186">
    <property type="entry name" value="GNAT"/>
    <property type="match status" value="1"/>
</dbReference>
<keyword evidence="5" id="KW-1185">Reference proteome</keyword>
<dbReference type="CDD" id="cd04301">
    <property type="entry name" value="NAT_SF"/>
    <property type="match status" value="1"/>
</dbReference>
<organism evidence="4 5">
    <name type="scientific">Candidatus Promineifilum breve</name>
    <dbReference type="NCBI Taxonomy" id="1806508"/>
    <lineage>
        <taxon>Bacteria</taxon>
        <taxon>Bacillati</taxon>
        <taxon>Chloroflexota</taxon>
        <taxon>Ardenticatenia</taxon>
        <taxon>Candidatus Promineifilales</taxon>
        <taxon>Candidatus Promineifilaceae</taxon>
        <taxon>Candidatus Promineifilum</taxon>
    </lineage>
</organism>
<dbReference type="InterPro" id="IPR050832">
    <property type="entry name" value="Bact_Acetyltransf"/>
</dbReference>
<dbReference type="SUPFAM" id="SSF55729">
    <property type="entry name" value="Acyl-CoA N-acyltransferases (Nat)"/>
    <property type="match status" value="1"/>
</dbReference>
<evidence type="ECO:0000313" key="5">
    <source>
        <dbReference type="Proteomes" id="UP000215027"/>
    </source>
</evidence>
<dbReference type="InterPro" id="IPR000182">
    <property type="entry name" value="GNAT_dom"/>
</dbReference>
<dbReference type="Pfam" id="PF00583">
    <property type="entry name" value="Acetyltransf_1"/>
    <property type="match status" value="1"/>
</dbReference>
<dbReference type="PANTHER" id="PTHR43877:SF1">
    <property type="entry name" value="ACETYLTRANSFERASE"/>
    <property type="match status" value="1"/>
</dbReference>
<dbReference type="PANTHER" id="PTHR43877">
    <property type="entry name" value="AMINOALKYLPHOSPHONATE N-ACETYLTRANSFERASE-RELATED-RELATED"/>
    <property type="match status" value="1"/>
</dbReference>
<name>A0A160T4S2_9CHLR</name>
<dbReference type="InterPro" id="IPR016181">
    <property type="entry name" value="Acyl_CoA_acyltransferase"/>
</dbReference>
<sequence>MNDPVEYVAGDEAWRERIGREWSEMAARHMHVDDGFSIVATSGGAPVGLIAVVWRDLPPPLPATVEAFIDIIEVRPAFRRRGIAARLVQMAVARSGEHSAYQLRAWSSADKTEAIPMWRALGFGLCPATVYPRGEQVDGYFVALVLGASGAP</sequence>
<dbReference type="GO" id="GO:0016747">
    <property type="term" value="F:acyltransferase activity, transferring groups other than amino-acyl groups"/>
    <property type="evidence" value="ECO:0007669"/>
    <property type="project" value="InterPro"/>
</dbReference>
<dbReference type="Proteomes" id="UP000215027">
    <property type="component" value="Chromosome I"/>
</dbReference>
<evidence type="ECO:0000256" key="2">
    <source>
        <dbReference type="ARBA" id="ARBA00023315"/>
    </source>
</evidence>
<feature type="domain" description="N-acetyltransferase" evidence="3">
    <location>
        <begin position="1"/>
        <end position="147"/>
    </location>
</feature>
<evidence type="ECO:0000259" key="3">
    <source>
        <dbReference type="PROSITE" id="PS51186"/>
    </source>
</evidence>
<keyword evidence="2" id="KW-0012">Acyltransferase</keyword>
<dbReference type="EMBL" id="LN890655">
    <property type="protein sequence ID" value="CUS03785.2"/>
    <property type="molecule type" value="Genomic_DNA"/>
</dbReference>
<evidence type="ECO:0000313" key="4">
    <source>
        <dbReference type="EMBL" id="CUS03785.2"/>
    </source>
</evidence>
<dbReference type="KEGG" id="pbf:CFX0092_A1907"/>
<proteinExistence type="predicted"/>
<gene>
    <name evidence="4" type="ORF">CFX0092_A1907</name>
</gene>
<reference evidence="4" key="1">
    <citation type="submission" date="2016-01" db="EMBL/GenBank/DDBJ databases">
        <authorList>
            <person name="Mcilroy J.S."/>
            <person name="Karst M S."/>
            <person name="Albertsen M."/>
        </authorList>
    </citation>
    <scope>NUCLEOTIDE SEQUENCE</scope>
    <source>
        <strain evidence="4">Cfx-K</strain>
    </source>
</reference>
<accession>A0A160T4S2</accession>
<dbReference type="OrthoDB" id="9796129at2"/>
<keyword evidence="1" id="KW-0808">Transferase</keyword>
<dbReference type="Gene3D" id="3.40.630.30">
    <property type="match status" value="1"/>
</dbReference>
<dbReference type="AlphaFoldDB" id="A0A160T4S2"/>
<evidence type="ECO:0000256" key="1">
    <source>
        <dbReference type="ARBA" id="ARBA00022679"/>
    </source>
</evidence>
<protein>
    <recommendedName>
        <fullName evidence="3">N-acetyltransferase domain-containing protein</fullName>
    </recommendedName>
</protein>